<dbReference type="EMBL" id="CACVBY010000167">
    <property type="protein sequence ID" value="CAA7393534.1"/>
    <property type="molecule type" value="Genomic_DNA"/>
</dbReference>
<gene>
    <name evidence="3" type="ORF">CHRY9393_03532</name>
</gene>
<keyword evidence="4" id="KW-1185">Reference proteome</keyword>
<feature type="domain" description="Phage integrase SAM-like" evidence="2">
    <location>
        <begin position="125"/>
        <end position="216"/>
    </location>
</feature>
<evidence type="ECO:0000256" key="1">
    <source>
        <dbReference type="ARBA" id="ARBA00023125"/>
    </source>
</evidence>
<dbReference type="AlphaFoldDB" id="A0A6N4Y113"/>
<proteinExistence type="predicted"/>
<organism evidence="3 4">
    <name type="scientific">Chryseobacterium fistulae</name>
    <dbReference type="NCBI Taxonomy" id="2675058"/>
    <lineage>
        <taxon>Bacteria</taxon>
        <taxon>Pseudomonadati</taxon>
        <taxon>Bacteroidota</taxon>
        <taxon>Flavobacteriia</taxon>
        <taxon>Flavobacteriales</taxon>
        <taxon>Weeksellaceae</taxon>
        <taxon>Chryseobacterium group</taxon>
        <taxon>Chryseobacterium</taxon>
    </lineage>
</organism>
<dbReference type="RefSeq" id="WP_162074422.1">
    <property type="nucleotide sequence ID" value="NZ_CACVBY010000167.1"/>
</dbReference>
<accession>A0A6N4Y113</accession>
<evidence type="ECO:0000313" key="4">
    <source>
        <dbReference type="Proteomes" id="UP000445309"/>
    </source>
</evidence>
<dbReference type="Gene3D" id="1.10.150.130">
    <property type="match status" value="1"/>
</dbReference>
<evidence type="ECO:0000313" key="3">
    <source>
        <dbReference type="EMBL" id="CAA7393534.1"/>
    </source>
</evidence>
<evidence type="ECO:0000259" key="2">
    <source>
        <dbReference type="Pfam" id="PF13102"/>
    </source>
</evidence>
<dbReference type="InterPro" id="IPR011010">
    <property type="entry name" value="DNA_brk_join_enz"/>
</dbReference>
<reference evidence="3 4" key="1">
    <citation type="submission" date="2020-01" db="EMBL/GenBank/DDBJ databases">
        <authorList>
            <person name="Rodrigo-Torres L."/>
            <person name="Arahal R. D."/>
            <person name="Lucena T."/>
        </authorList>
    </citation>
    <scope>NUCLEOTIDE SEQUENCE [LARGE SCALE GENOMIC DNA]</scope>
    <source>
        <strain evidence="3 4">CECT 9393</strain>
    </source>
</reference>
<dbReference type="InterPro" id="IPR025269">
    <property type="entry name" value="SAM-like_dom"/>
</dbReference>
<dbReference type="InterPro" id="IPR010998">
    <property type="entry name" value="Integrase_recombinase_N"/>
</dbReference>
<name>A0A6N4Y113_9FLAO</name>
<dbReference type="SUPFAM" id="SSF56349">
    <property type="entry name" value="DNA breaking-rejoining enzymes"/>
    <property type="match status" value="1"/>
</dbReference>
<keyword evidence="1" id="KW-0238">DNA-binding</keyword>
<sequence length="259" mass="30646">MAIKLYLRSKTGATSTIYFRYTRGRDFKLILKTPYCINPEYWNDEMESHNPDQIIKRPKNVADKNFNTELTQLHANLTVLRSELSIYFTNNPDATIEEIKEFYNNKFFPQKNKPKTTKLAIPTDFVSFVDYYIKEKSKRIEGKQEPITEATRKKLTTIKNRIILINKKLQLKNIDDDFRDELTEWMQIKKYSSNTIVKDLKYIKTVCSFASKKKVAINSEVLHWEFITPKQTYTPPILSFQELEQIKNTIYSHGYLENV</sequence>
<protein>
    <recommendedName>
        <fullName evidence="2">Phage integrase SAM-like domain-containing protein</fullName>
    </recommendedName>
</protein>
<dbReference type="Proteomes" id="UP000445309">
    <property type="component" value="Unassembled WGS sequence"/>
</dbReference>
<dbReference type="Pfam" id="PF13102">
    <property type="entry name" value="Phage_int_SAM_5"/>
    <property type="match status" value="1"/>
</dbReference>
<dbReference type="GO" id="GO:0003677">
    <property type="term" value="F:DNA binding"/>
    <property type="evidence" value="ECO:0007669"/>
    <property type="project" value="UniProtKB-KW"/>
</dbReference>